<dbReference type="STRING" id="227321.Q5AXR1"/>
<evidence type="ECO:0000259" key="4">
    <source>
        <dbReference type="PROSITE" id="PS50102"/>
    </source>
</evidence>
<proteinExistence type="predicted"/>
<dbReference type="InterPro" id="IPR051229">
    <property type="entry name" value="ALYREF_mRNA_export"/>
</dbReference>
<dbReference type="EMBL" id="BN001301">
    <property type="protein sequence ID" value="CBF71737.1"/>
    <property type="molecule type" value="Genomic_DNA"/>
</dbReference>
<dbReference type="SUPFAM" id="SSF54928">
    <property type="entry name" value="RNA-binding domain, RBD"/>
    <property type="match status" value="1"/>
</dbReference>
<protein>
    <submittedName>
        <fullName evidence="5">RNA annealing protein Yra1, putative (AFU_orthologue AFUA_5G13860)</fullName>
    </submittedName>
</protein>
<organism evidence="5 6">
    <name type="scientific">Emericella nidulans (strain FGSC A4 / ATCC 38163 / CBS 112.46 / NRRL 194 / M139)</name>
    <name type="common">Aspergillus nidulans</name>
    <dbReference type="NCBI Taxonomy" id="227321"/>
    <lineage>
        <taxon>Eukaryota</taxon>
        <taxon>Fungi</taxon>
        <taxon>Dikarya</taxon>
        <taxon>Ascomycota</taxon>
        <taxon>Pezizomycotina</taxon>
        <taxon>Eurotiomycetes</taxon>
        <taxon>Eurotiomycetidae</taxon>
        <taxon>Eurotiales</taxon>
        <taxon>Aspergillaceae</taxon>
        <taxon>Aspergillus</taxon>
        <taxon>Aspergillus subgen. Nidulantes</taxon>
    </lineage>
</organism>
<feature type="region of interest" description="Disordered" evidence="3">
    <location>
        <begin position="146"/>
        <end position="204"/>
    </location>
</feature>
<feature type="region of interest" description="Disordered" evidence="3">
    <location>
        <begin position="1"/>
        <end position="63"/>
    </location>
</feature>
<dbReference type="PANTHER" id="PTHR19965:SF35">
    <property type="entry name" value="RNA ANNEALING PROTEIN YRA1"/>
    <property type="match status" value="1"/>
</dbReference>
<dbReference type="InterPro" id="IPR025715">
    <property type="entry name" value="FoP_C"/>
</dbReference>
<dbReference type="KEGG" id="ani:ANIA_06919"/>
<feature type="compositionally biased region" description="Low complexity" evidence="3">
    <location>
        <begin position="167"/>
        <end position="179"/>
    </location>
</feature>
<evidence type="ECO:0000256" key="3">
    <source>
        <dbReference type="SAM" id="MobiDB-lite"/>
    </source>
</evidence>
<dbReference type="InterPro" id="IPR012677">
    <property type="entry name" value="Nucleotide-bd_a/b_plait_sf"/>
</dbReference>
<dbReference type="HOGENOM" id="CLU_597201_0_0_1"/>
<dbReference type="eggNOG" id="KOG0533">
    <property type="taxonomic scope" value="Eukaryota"/>
</dbReference>
<dbReference type="GO" id="GO:0005634">
    <property type="term" value="C:nucleus"/>
    <property type="evidence" value="ECO:0000318"/>
    <property type="project" value="GO_Central"/>
</dbReference>
<dbReference type="Gene3D" id="3.30.70.330">
    <property type="match status" value="1"/>
</dbReference>
<dbReference type="InterPro" id="IPR000504">
    <property type="entry name" value="RRM_dom"/>
</dbReference>
<dbReference type="SMART" id="SM01218">
    <property type="entry name" value="FoP_duplication"/>
    <property type="match status" value="1"/>
</dbReference>
<reference evidence="6" key="2">
    <citation type="journal article" date="2009" name="Fungal Genet. Biol.">
        <title>The 2008 update of the Aspergillus nidulans genome annotation: a community effort.</title>
        <authorList>
            <person name="Wortman J.R."/>
            <person name="Gilsenan J.M."/>
            <person name="Joardar V."/>
            <person name="Deegan J."/>
            <person name="Clutterbuck J."/>
            <person name="Andersen M.R."/>
            <person name="Archer D."/>
            <person name="Bencina M."/>
            <person name="Braus G."/>
            <person name="Coutinho P."/>
            <person name="von Dohren H."/>
            <person name="Doonan J."/>
            <person name="Driessen A.J."/>
            <person name="Durek P."/>
            <person name="Espeso E."/>
            <person name="Fekete E."/>
            <person name="Flipphi M."/>
            <person name="Estrada C.G."/>
            <person name="Geysens S."/>
            <person name="Goldman G."/>
            <person name="de Groot P.W."/>
            <person name="Hansen K."/>
            <person name="Harris S.D."/>
            <person name="Heinekamp T."/>
            <person name="Helmstaedt K."/>
            <person name="Henrissat B."/>
            <person name="Hofmann G."/>
            <person name="Homan T."/>
            <person name="Horio T."/>
            <person name="Horiuchi H."/>
            <person name="James S."/>
            <person name="Jones M."/>
            <person name="Karaffa L."/>
            <person name="Karanyi Z."/>
            <person name="Kato M."/>
            <person name="Keller N."/>
            <person name="Kelly D.E."/>
            <person name="Kiel J.A."/>
            <person name="Kim J.M."/>
            <person name="van der Klei I.J."/>
            <person name="Klis F.M."/>
            <person name="Kovalchuk A."/>
            <person name="Krasevec N."/>
            <person name="Kubicek C.P."/>
            <person name="Liu B."/>
            <person name="Maccabe A."/>
            <person name="Meyer V."/>
            <person name="Mirabito P."/>
            <person name="Miskei M."/>
            <person name="Mos M."/>
            <person name="Mullins J."/>
            <person name="Nelson D.R."/>
            <person name="Nielsen J."/>
            <person name="Oakley B.R."/>
            <person name="Osmani S.A."/>
            <person name="Pakula T."/>
            <person name="Paszewski A."/>
            <person name="Paulsen I."/>
            <person name="Pilsyk S."/>
            <person name="Pocsi I."/>
            <person name="Punt P.J."/>
            <person name="Ram A.F."/>
            <person name="Ren Q."/>
            <person name="Robellet X."/>
            <person name="Robson G."/>
            <person name="Seiboth B."/>
            <person name="van Solingen P."/>
            <person name="Specht T."/>
            <person name="Sun J."/>
            <person name="Taheri-Talesh N."/>
            <person name="Takeshita N."/>
            <person name="Ussery D."/>
            <person name="vanKuyk P.A."/>
            <person name="Visser H."/>
            <person name="van de Vondervoort P.J."/>
            <person name="de Vries R.P."/>
            <person name="Walton J."/>
            <person name="Xiang X."/>
            <person name="Xiong Y."/>
            <person name="Zeng A.P."/>
            <person name="Brandt B.W."/>
            <person name="Cornell M.J."/>
            <person name="van den Hondel C.A."/>
            <person name="Visser J."/>
            <person name="Oliver S.G."/>
            <person name="Turner G."/>
        </authorList>
    </citation>
    <scope>GENOME REANNOTATION</scope>
    <source>
        <strain evidence="6">FGSC A4 / ATCC 38163 / CBS 112.46 / NRRL 194 / M139</strain>
    </source>
</reference>
<dbReference type="PANTHER" id="PTHR19965">
    <property type="entry name" value="RNA AND EXPORT FACTOR BINDING PROTEIN"/>
    <property type="match status" value="1"/>
</dbReference>
<gene>
    <name evidence="5" type="ORF">ANIA_06919</name>
</gene>
<dbReference type="Pfam" id="PF13865">
    <property type="entry name" value="FoP_duplication"/>
    <property type="match status" value="1"/>
</dbReference>
<dbReference type="AlphaFoldDB" id="Q5AXR1"/>
<sequence length="458" mass="49348">MSTKLDKSLDEILVNRQPRNRRRTARRKAANAAAPVGGVQKITKGAKPAGKAVQNGHPAPTESKIMVSGLPADVNEANIKEYFSKSAGPVKRVMLTYNQNGTSRGIASIVFREPDTAAKAAKELNGLLVDGRPMKIEVVVDASHAPTVPAPKPLSDRVAQSKPQPKPATNAKNANAARSGRGGRGRGRGGKARGNRPKPKTAEELDAEMVDYFNASNENGASAEVNAAAGSAPQQPAAGEDLGMAEISVIPKKPSATWWHSEYRVDFARGQDTLFVAALQVNASFKYGVGLCVNGVFKDLNDLHIASARRATVTYPSAAQDCLCYLTDVMEEAPLSQPNSSPYMDAVGRCLFPPHFHLRVSHPNQNSSQVQVEDTMEKNQDGRAKDKNHHTGKDTEQFCCNDKFEVEDEGDEDEPAAQDAKTQFTHAITLVIASSYTLTVPWPSRVLLLPLKGGKSMF</sequence>
<evidence type="ECO:0000313" key="5">
    <source>
        <dbReference type="EMBL" id="CBF71737.1"/>
    </source>
</evidence>
<feature type="domain" description="RRM" evidence="4">
    <location>
        <begin position="63"/>
        <end position="141"/>
    </location>
</feature>
<dbReference type="OrthoDB" id="346839at2759"/>
<dbReference type="GO" id="GO:0003729">
    <property type="term" value="F:mRNA binding"/>
    <property type="evidence" value="ECO:0000318"/>
    <property type="project" value="GO_Central"/>
</dbReference>
<name>Q5AXR1_EMENI</name>
<reference evidence="6" key="1">
    <citation type="journal article" date="2005" name="Nature">
        <title>Sequencing of Aspergillus nidulans and comparative analysis with A. fumigatus and A. oryzae.</title>
        <authorList>
            <person name="Galagan J.E."/>
            <person name="Calvo S.E."/>
            <person name="Cuomo C."/>
            <person name="Ma L.J."/>
            <person name="Wortman J.R."/>
            <person name="Batzoglou S."/>
            <person name="Lee S.I."/>
            <person name="Basturkmen M."/>
            <person name="Spevak C.C."/>
            <person name="Clutterbuck J."/>
            <person name="Kapitonov V."/>
            <person name="Jurka J."/>
            <person name="Scazzocchio C."/>
            <person name="Farman M."/>
            <person name="Butler J."/>
            <person name="Purcell S."/>
            <person name="Harris S."/>
            <person name="Braus G.H."/>
            <person name="Draht O."/>
            <person name="Busch S."/>
            <person name="D'Enfert C."/>
            <person name="Bouchier C."/>
            <person name="Goldman G.H."/>
            <person name="Bell-Pedersen D."/>
            <person name="Griffiths-Jones S."/>
            <person name="Doonan J.H."/>
            <person name="Yu J."/>
            <person name="Vienken K."/>
            <person name="Pain A."/>
            <person name="Freitag M."/>
            <person name="Selker E.U."/>
            <person name="Archer D.B."/>
            <person name="Penalva M.A."/>
            <person name="Oakley B.R."/>
            <person name="Momany M."/>
            <person name="Tanaka T."/>
            <person name="Kumagai T."/>
            <person name="Asai K."/>
            <person name="Machida M."/>
            <person name="Nierman W.C."/>
            <person name="Denning D.W."/>
            <person name="Caddick M."/>
            <person name="Hynes M."/>
            <person name="Paoletti M."/>
            <person name="Fischer R."/>
            <person name="Miller B."/>
            <person name="Dyer P."/>
            <person name="Sachs M.S."/>
            <person name="Osmani S.A."/>
            <person name="Birren B.W."/>
        </authorList>
    </citation>
    <scope>NUCLEOTIDE SEQUENCE [LARGE SCALE GENOMIC DNA]</scope>
    <source>
        <strain evidence="6">FGSC A4 / ATCC 38163 / CBS 112.46 / NRRL 194 / M139</strain>
    </source>
</reference>
<dbReference type="Proteomes" id="UP000000560">
    <property type="component" value="Chromosome I"/>
</dbReference>
<dbReference type="Pfam" id="PF00076">
    <property type="entry name" value="RRM_1"/>
    <property type="match status" value="1"/>
</dbReference>
<dbReference type="InParanoid" id="Q5AXR1"/>
<dbReference type="RefSeq" id="XP_664523.1">
    <property type="nucleotide sequence ID" value="XM_659431.2"/>
</dbReference>
<evidence type="ECO:0000256" key="2">
    <source>
        <dbReference type="PROSITE-ProRule" id="PRU00176"/>
    </source>
</evidence>
<feature type="compositionally biased region" description="Basic residues" evidence="3">
    <location>
        <begin position="18"/>
        <end position="29"/>
    </location>
</feature>
<dbReference type="SMART" id="SM00360">
    <property type="entry name" value="RRM"/>
    <property type="match status" value="1"/>
</dbReference>
<dbReference type="InterPro" id="IPR035979">
    <property type="entry name" value="RBD_domain_sf"/>
</dbReference>
<feature type="compositionally biased region" description="Basic residues" evidence="3">
    <location>
        <begin position="181"/>
        <end position="199"/>
    </location>
</feature>
<feature type="compositionally biased region" description="Basic and acidic residues" evidence="3">
    <location>
        <begin position="375"/>
        <end position="394"/>
    </location>
</feature>
<feature type="compositionally biased region" description="Polar residues" evidence="3">
    <location>
        <begin position="362"/>
        <end position="372"/>
    </location>
</feature>
<dbReference type="PROSITE" id="PS50102">
    <property type="entry name" value="RRM"/>
    <property type="match status" value="1"/>
</dbReference>
<accession>C8V301</accession>
<accession>Q5AXR1</accession>
<feature type="region of interest" description="Disordered" evidence="3">
    <location>
        <begin position="362"/>
        <end position="394"/>
    </location>
</feature>
<evidence type="ECO:0000313" key="6">
    <source>
        <dbReference type="Proteomes" id="UP000000560"/>
    </source>
</evidence>
<dbReference type="GeneID" id="2870627"/>
<evidence type="ECO:0000256" key="1">
    <source>
        <dbReference type="ARBA" id="ARBA00022884"/>
    </source>
</evidence>
<keyword evidence="1 2" id="KW-0694">RNA-binding</keyword>
<feature type="compositionally biased region" description="Basic and acidic residues" evidence="3">
    <location>
        <begin position="1"/>
        <end position="10"/>
    </location>
</feature>
<keyword evidence="6" id="KW-1185">Reference proteome</keyword>